<dbReference type="Gene3D" id="3.40.50.720">
    <property type="entry name" value="NAD(P)-binding Rossmann-like Domain"/>
    <property type="match status" value="1"/>
</dbReference>
<evidence type="ECO:0000259" key="3">
    <source>
        <dbReference type="Pfam" id="PF01370"/>
    </source>
</evidence>
<dbReference type="GO" id="GO:0003978">
    <property type="term" value="F:UDP-glucose 4-epimerase activity"/>
    <property type="evidence" value="ECO:0007669"/>
    <property type="project" value="UniProtKB-EC"/>
</dbReference>
<dbReference type="EMBL" id="FMSV02000051">
    <property type="protein sequence ID" value="SEH04421.1"/>
    <property type="molecule type" value="Genomic_DNA"/>
</dbReference>
<keyword evidence="5" id="KW-1185">Reference proteome</keyword>
<organism evidence="4 5">
    <name type="scientific">Candidatus Venteria ishoeyi</name>
    <dbReference type="NCBI Taxonomy" id="1899563"/>
    <lineage>
        <taxon>Bacteria</taxon>
        <taxon>Pseudomonadati</taxon>
        <taxon>Pseudomonadota</taxon>
        <taxon>Gammaproteobacteria</taxon>
        <taxon>Thiotrichales</taxon>
        <taxon>Thiotrichaceae</taxon>
        <taxon>Venteria</taxon>
    </lineage>
</organism>
<dbReference type="Pfam" id="PF01370">
    <property type="entry name" value="Epimerase"/>
    <property type="match status" value="1"/>
</dbReference>
<sequence length="332" mass="36872">MSKQKVVVTGGAGFLGSHVVGQLLDDGHAVVVLDDFSNGKEAHLATVEGHPNLQIIHGDITRRADVKTAFAGCDWVIHLAVLDLRQSIKEPERVNQVIVDGTMNCLAVARENQMQLFLNCSSSEAYGSAAYVPMDEKHPLHPETPYAAAKVAQDMYVYSYGRTYGLPWTTIRPFNMYGPNSHWQGFRGELIPKMIVRAMNKQPLVLFGDGEQTRDFLYVEEAASAVIDVAKNPDSLGRTMNFCTGKETSVRQIAEIICQQFGLDPATAIEKQAARPGDVMRHLGDNRVFQEIVGYAPQIEIEEGIVKTIQWLQSLPFSPEELLSQEVLRSWE</sequence>
<gene>
    <name evidence="4" type="ORF">MBHS_00267</name>
</gene>
<dbReference type="InterPro" id="IPR001509">
    <property type="entry name" value="Epimerase_deHydtase"/>
</dbReference>
<evidence type="ECO:0000313" key="4">
    <source>
        <dbReference type="EMBL" id="SEH04421.1"/>
    </source>
</evidence>
<dbReference type="SUPFAM" id="SSF51735">
    <property type="entry name" value="NAD(P)-binding Rossmann-fold domains"/>
    <property type="match status" value="1"/>
</dbReference>
<evidence type="ECO:0000313" key="5">
    <source>
        <dbReference type="Proteomes" id="UP000236724"/>
    </source>
</evidence>
<dbReference type="EC" id="5.1.3.2" evidence="4"/>
<evidence type="ECO:0000256" key="2">
    <source>
        <dbReference type="ARBA" id="ARBA00007637"/>
    </source>
</evidence>
<proteinExistence type="inferred from homology"/>
<dbReference type="InterPro" id="IPR036291">
    <property type="entry name" value="NAD(P)-bd_dom_sf"/>
</dbReference>
<dbReference type="Proteomes" id="UP000236724">
    <property type="component" value="Unassembled WGS sequence"/>
</dbReference>
<keyword evidence="4" id="KW-0413">Isomerase</keyword>
<dbReference type="Gene3D" id="3.90.25.10">
    <property type="entry name" value="UDP-galactose 4-epimerase, domain 1"/>
    <property type="match status" value="1"/>
</dbReference>
<comment type="similarity">
    <text evidence="2">Belongs to the NAD(P)-dependent epimerase/dehydratase family.</text>
</comment>
<evidence type="ECO:0000256" key="1">
    <source>
        <dbReference type="ARBA" id="ARBA00005125"/>
    </source>
</evidence>
<feature type="domain" description="NAD-dependent epimerase/dehydratase" evidence="3">
    <location>
        <begin position="6"/>
        <end position="241"/>
    </location>
</feature>
<name>A0A1H6F4W7_9GAMM</name>
<dbReference type="AlphaFoldDB" id="A0A1H6F4W7"/>
<dbReference type="RefSeq" id="WP_177428119.1">
    <property type="nucleotide sequence ID" value="NZ_FMSV02000051.1"/>
</dbReference>
<reference evidence="4 5" key="1">
    <citation type="submission" date="2016-10" db="EMBL/GenBank/DDBJ databases">
        <authorList>
            <person name="de Groot N.N."/>
        </authorList>
    </citation>
    <scope>NUCLEOTIDE SEQUENCE [LARGE SCALE GENOMIC DNA]</scope>
    <source>
        <strain evidence="4">MBHS1</strain>
    </source>
</reference>
<dbReference type="PANTHER" id="PTHR43000">
    <property type="entry name" value="DTDP-D-GLUCOSE 4,6-DEHYDRATASE-RELATED"/>
    <property type="match status" value="1"/>
</dbReference>
<accession>A0A1H6F4W7</accession>
<protein>
    <submittedName>
        <fullName evidence="4">UDP-glucose 4-epimerase</fullName>
        <ecNumber evidence="4">5.1.3.2</ecNumber>
    </submittedName>
</protein>
<comment type="pathway">
    <text evidence="1">Bacterial outer membrane biogenesis; LPS O-antigen biosynthesis.</text>
</comment>